<dbReference type="CDD" id="cd01310">
    <property type="entry name" value="TatD_DNAse"/>
    <property type="match status" value="1"/>
</dbReference>
<dbReference type="PANTHER" id="PTHR46363:SF1">
    <property type="entry name" value="DEOXYRIBONUCLEASE TATDN2-RELATED"/>
    <property type="match status" value="1"/>
</dbReference>
<evidence type="ECO:0000313" key="5">
    <source>
        <dbReference type="Proteomes" id="UP000663879"/>
    </source>
</evidence>
<dbReference type="PROSITE" id="PS01137">
    <property type="entry name" value="TATD_1"/>
    <property type="match status" value="1"/>
</dbReference>
<gene>
    <name evidence="4" type="ORF">OXX778_LOCUS18455</name>
</gene>
<dbReference type="InterPro" id="IPR032466">
    <property type="entry name" value="Metal_Hydrolase"/>
</dbReference>
<evidence type="ECO:0000256" key="1">
    <source>
        <dbReference type="ARBA" id="ARBA00009275"/>
    </source>
</evidence>
<comment type="similarity">
    <text evidence="1">Belongs to the metallo-dependent hydrolases superfamily. TatD-type hydrolase family.</text>
</comment>
<sequence length="418" mass="48708">TLVERKSTRPLSPNELKNSQFPKLDLLMKNSREEAKKVEKAQSLVQVRYSINEADKIKIRNILLSSTSTVKSKETKQECKEVVKEVCQKVEELKEELQELTIECCNHKQIITPSNSFYESNLPSENILKYFESKSCEWKKYKKSLVDSHCHFDMLFPKIKYNNSSIYKYFQDFSCFYMKNFEACINVICNPRSFSNKNKLKNYFKNYSHPKIYHTIGYHPHFADLWTPDSEDALMDALIKHPKVVALGECGLDLSKNNSVDFETQIKVFQRQLLLASEKNIPIVIHCRDTEEKCYEMLKEYLEPDHLIHLHCFTGSTQIALKYLKTFPNLCIGVTPLITFKKDHVKQMIKSIPLERILLETDSPYFVPQIKNFPNSDVKVSHPGFIFATAESIAELKEVSIDQVIDVNRNNVRKIYSF</sequence>
<dbReference type="Pfam" id="PF01026">
    <property type="entry name" value="TatD_DNase"/>
    <property type="match status" value="1"/>
</dbReference>
<dbReference type="OrthoDB" id="9980814at2759"/>
<dbReference type="AlphaFoldDB" id="A0A814JVY0"/>
<comment type="caution">
    <text evidence="4">The sequence shown here is derived from an EMBL/GenBank/DDBJ whole genome shotgun (WGS) entry which is preliminary data.</text>
</comment>
<name>A0A814JVY0_9BILA</name>
<keyword evidence="5" id="KW-1185">Reference proteome</keyword>
<dbReference type="SUPFAM" id="SSF51556">
    <property type="entry name" value="Metallo-dependent hydrolases"/>
    <property type="match status" value="1"/>
</dbReference>
<dbReference type="PANTHER" id="PTHR46363">
    <property type="entry name" value="DEOXYRIBONUCLEASE TATDN2-RELATED"/>
    <property type="match status" value="1"/>
</dbReference>
<accession>A0A814JVY0</accession>
<dbReference type="InterPro" id="IPR018228">
    <property type="entry name" value="DNase_TatD-rel_CS"/>
</dbReference>
<dbReference type="EMBL" id="CAJNOC010005125">
    <property type="protein sequence ID" value="CAF1043225.1"/>
    <property type="molecule type" value="Genomic_DNA"/>
</dbReference>
<evidence type="ECO:0000256" key="2">
    <source>
        <dbReference type="ARBA" id="ARBA00022801"/>
    </source>
</evidence>
<feature type="non-terminal residue" evidence="4">
    <location>
        <position position="1"/>
    </location>
</feature>
<dbReference type="GO" id="GO:0016788">
    <property type="term" value="F:hydrolase activity, acting on ester bonds"/>
    <property type="evidence" value="ECO:0007669"/>
    <property type="project" value="InterPro"/>
</dbReference>
<dbReference type="Proteomes" id="UP000663879">
    <property type="component" value="Unassembled WGS sequence"/>
</dbReference>
<dbReference type="PROSITE" id="PS01090">
    <property type="entry name" value="TATD_2"/>
    <property type="match status" value="1"/>
</dbReference>
<dbReference type="Gene3D" id="3.20.20.140">
    <property type="entry name" value="Metal-dependent hydrolases"/>
    <property type="match status" value="1"/>
</dbReference>
<protein>
    <recommendedName>
        <fullName evidence="6">TatD</fullName>
    </recommendedName>
</protein>
<dbReference type="InterPro" id="IPR001130">
    <property type="entry name" value="TatD-like"/>
</dbReference>
<evidence type="ECO:0000313" key="4">
    <source>
        <dbReference type="EMBL" id="CAF1043225.1"/>
    </source>
</evidence>
<keyword evidence="3" id="KW-0175">Coiled coil</keyword>
<proteinExistence type="inferred from homology"/>
<feature type="coiled-coil region" evidence="3">
    <location>
        <begin position="76"/>
        <end position="103"/>
    </location>
</feature>
<organism evidence="4 5">
    <name type="scientific">Brachionus calyciflorus</name>
    <dbReference type="NCBI Taxonomy" id="104777"/>
    <lineage>
        <taxon>Eukaryota</taxon>
        <taxon>Metazoa</taxon>
        <taxon>Spiralia</taxon>
        <taxon>Gnathifera</taxon>
        <taxon>Rotifera</taxon>
        <taxon>Eurotatoria</taxon>
        <taxon>Monogononta</taxon>
        <taxon>Pseudotrocha</taxon>
        <taxon>Ploima</taxon>
        <taxon>Brachionidae</taxon>
        <taxon>Brachionus</taxon>
    </lineage>
</organism>
<reference evidence="4" key="1">
    <citation type="submission" date="2021-02" db="EMBL/GenBank/DDBJ databases">
        <authorList>
            <person name="Nowell W R."/>
        </authorList>
    </citation>
    <scope>NUCLEOTIDE SEQUENCE</scope>
    <source>
        <strain evidence="4">Ploen Becks lab</strain>
    </source>
</reference>
<evidence type="ECO:0000256" key="3">
    <source>
        <dbReference type="SAM" id="Coils"/>
    </source>
</evidence>
<keyword evidence="2" id="KW-0378">Hydrolase</keyword>
<evidence type="ECO:0008006" key="6">
    <source>
        <dbReference type="Google" id="ProtNLM"/>
    </source>
</evidence>